<evidence type="ECO:0000313" key="1">
    <source>
        <dbReference type="EMBL" id="KAG0718272.1"/>
    </source>
</evidence>
<dbReference type="OrthoDB" id="425681at2759"/>
<gene>
    <name evidence="1" type="ORF">GWK47_052747</name>
</gene>
<name>A0A8J4Y1G9_CHIOP</name>
<accession>A0A8J4Y1G9</accession>
<reference evidence="1" key="1">
    <citation type="submission" date="2020-07" db="EMBL/GenBank/DDBJ databases">
        <title>The High-quality genome of the commercially important snow crab, Chionoecetes opilio.</title>
        <authorList>
            <person name="Jeong J.-H."/>
            <person name="Ryu S."/>
        </authorList>
    </citation>
    <scope>NUCLEOTIDE SEQUENCE</scope>
    <source>
        <strain evidence="1">MADBK_172401_WGS</strain>
        <tissue evidence="1">Digestive gland</tissue>
    </source>
</reference>
<evidence type="ECO:0000313" key="2">
    <source>
        <dbReference type="Proteomes" id="UP000770661"/>
    </source>
</evidence>
<keyword evidence="2" id="KW-1185">Reference proteome</keyword>
<dbReference type="Proteomes" id="UP000770661">
    <property type="component" value="Unassembled WGS sequence"/>
</dbReference>
<sequence length="119" mass="13671">MSRATYSSIIAMVSAGMGMIKRNVAPAVLERADQGVLKWYGHIEKIYERMIKKIYGSNLVSERPSRRGIEIWDQGGIELQGAKHPGVKSTKKRTREHQRRSEILLYRAPWISKKFAQSR</sequence>
<proteinExistence type="predicted"/>
<protein>
    <submittedName>
        <fullName evidence="1">Uncharacterized protein</fullName>
    </submittedName>
</protein>
<organism evidence="1 2">
    <name type="scientific">Chionoecetes opilio</name>
    <name type="common">Atlantic snow crab</name>
    <name type="synonym">Cancer opilio</name>
    <dbReference type="NCBI Taxonomy" id="41210"/>
    <lineage>
        <taxon>Eukaryota</taxon>
        <taxon>Metazoa</taxon>
        <taxon>Ecdysozoa</taxon>
        <taxon>Arthropoda</taxon>
        <taxon>Crustacea</taxon>
        <taxon>Multicrustacea</taxon>
        <taxon>Malacostraca</taxon>
        <taxon>Eumalacostraca</taxon>
        <taxon>Eucarida</taxon>
        <taxon>Decapoda</taxon>
        <taxon>Pleocyemata</taxon>
        <taxon>Brachyura</taxon>
        <taxon>Eubrachyura</taxon>
        <taxon>Majoidea</taxon>
        <taxon>Majidae</taxon>
        <taxon>Chionoecetes</taxon>
    </lineage>
</organism>
<comment type="caution">
    <text evidence="1">The sequence shown here is derived from an EMBL/GenBank/DDBJ whole genome shotgun (WGS) entry which is preliminary data.</text>
</comment>
<dbReference type="EMBL" id="JACEEZ010016311">
    <property type="protein sequence ID" value="KAG0718272.1"/>
    <property type="molecule type" value="Genomic_DNA"/>
</dbReference>
<dbReference type="AlphaFoldDB" id="A0A8J4Y1G9"/>